<dbReference type="Proteomes" id="UP000646745">
    <property type="component" value="Unassembled WGS sequence"/>
</dbReference>
<dbReference type="SUPFAM" id="SSF52540">
    <property type="entry name" value="P-loop containing nucleoside triphosphate hydrolases"/>
    <property type="match status" value="1"/>
</dbReference>
<evidence type="ECO:0000259" key="3">
    <source>
        <dbReference type="PROSITE" id="PS50893"/>
    </source>
</evidence>
<organism evidence="4 5">
    <name type="scientific">Salinicola rhizosphaerae</name>
    <dbReference type="NCBI Taxonomy" id="1443141"/>
    <lineage>
        <taxon>Bacteria</taxon>
        <taxon>Pseudomonadati</taxon>
        <taxon>Pseudomonadota</taxon>
        <taxon>Gammaproteobacteria</taxon>
        <taxon>Oceanospirillales</taxon>
        <taxon>Halomonadaceae</taxon>
        <taxon>Salinicola</taxon>
    </lineage>
</organism>
<dbReference type="PANTHER" id="PTHR42794:SF2">
    <property type="entry name" value="ABC TRANSPORTER ATP-BINDING PROTEIN"/>
    <property type="match status" value="1"/>
</dbReference>
<dbReference type="Gene3D" id="3.40.50.300">
    <property type="entry name" value="P-loop containing nucleotide triphosphate hydrolases"/>
    <property type="match status" value="1"/>
</dbReference>
<dbReference type="InterPro" id="IPR003593">
    <property type="entry name" value="AAA+_ATPase"/>
</dbReference>
<dbReference type="PROSITE" id="PS50893">
    <property type="entry name" value="ABC_TRANSPORTER_2"/>
    <property type="match status" value="1"/>
</dbReference>
<feature type="domain" description="ABC transporter" evidence="3">
    <location>
        <begin position="9"/>
        <end position="242"/>
    </location>
</feature>
<evidence type="ECO:0000313" key="4">
    <source>
        <dbReference type="EMBL" id="GHB15096.1"/>
    </source>
</evidence>
<dbReference type="InterPro" id="IPR017871">
    <property type="entry name" value="ABC_transporter-like_CS"/>
</dbReference>
<comment type="caution">
    <text evidence="4">The sequence shown here is derived from an EMBL/GenBank/DDBJ whole genome shotgun (WGS) entry which is preliminary data.</text>
</comment>
<dbReference type="GO" id="GO:0005524">
    <property type="term" value="F:ATP binding"/>
    <property type="evidence" value="ECO:0007669"/>
    <property type="project" value="UniProtKB-KW"/>
</dbReference>
<keyword evidence="5" id="KW-1185">Reference proteome</keyword>
<proteinExistence type="predicted"/>
<dbReference type="PANTHER" id="PTHR42794">
    <property type="entry name" value="HEMIN IMPORT ATP-BINDING PROTEIN HMUV"/>
    <property type="match status" value="1"/>
</dbReference>
<keyword evidence="2 4" id="KW-0067">ATP-binding</keyword>
<dbReference type="Pfam" id="PF00005">
    <property type="entry name" value="ABC_tran"/>
    <property type="match status" value="1"/>
</dbReference>
<dbReference type="CDD" id="cd03214">
    <property type="entry name" value="ABC_Iron-Siderophores_B12_Hemin"/>
    <property type="match status" value="1"/>
</dbReference>
<dbReference type="PROSITE" id="PS00211">
    <property type="entry name" value="ABC_TRANSPORTER_1"/>
    <property type="match status" value="1"/>
</dbReference>
<accession>A0ABQ3DT33</accession>
<evidence type="ECO:0000256" key="1">
    <source>
        <dbReference type="ARBA" id="ARBA00022741"/>
    </source>
</evidence>
<gene>
    <name evidence="4" type="ORF">GCM10009038_12060</name>
</gene>
<dbReference type="EMBL" id="BMZI01000002">
    <property type="protein sequence ID" value="GHB15096.1"/>
    <property type="molecule type" value="Genomic_DNA"/>
</dbReference>
<reference evidence="5" key="1">
    <citation type="journal article" date="2019" name="Int. J. Syst. Evol. Microbiol.">
        <title>The Global Catalogue of Microorganisms (GCM) 10K type strain sequencing project: providing services to taxonomists for standard genome sequencing and annotation.</title>
        <authorList>
            <consortium name="The Broad Institute Genomics Platform"/>
            <consortium name="The Broad Institute Genome Sequencing Center for Infectious Disease"/>
            <person name="Wu L."/>
            <person name="Ma J."/>
        </authorList>
    </citation>
    <scope>NUCLEOTIDE SEQUENCE [LARGE SCALE GENOMIC DNA]</scope>
    <source>
        <strain evidence="5">KCTC 32998</strain>
    </source>
</reference>
<dbReference type="InterPro" id="IPR027417">
    <property type="entry name" value="P-loop_NTPase"/>
</dbReference>
<dbReference type="InterPro" id="IPR003439">
    <property type="entry name" value="ABC_transporter-like_ATP-bd"/>
</dbReference>
<name>A0ABQ3DT33_9GAMM</name>
<dbReference type="SMART" id="SM00382">
    <property type="entry name" value="AAA"/>
    <property type="match status" value="1"/>
</dbReference>
<protein>
    <submittedName>
        <fullName evidence="4">ABC transporter ATP-binding protein</fullName>
    </submittedName>
</protein>
<evidence type="ECO:0000256" key="2">
    <source>
        <dbReference type="ARBA" id="ARBA00022840"/>
    </source>
</evidence>
<sequence>MSTVNQATLDVESLSVTLGRHPVLERVSGLSARAGEITALVGPNGAGKSTLLKAIAGLERYHGSVRFDATDLAELDATERARRVYYLPQESGTPAALSVFEAVLLARRTSHPTAGQRDLELVRQTLIMLELEPLAERTLDQLSGGQRQRVAIAQAAVREPRVLMLDEPTSALDLHHQLQVLEWLAAVARQRGIIVLIAIHDLSLAARFAGQLWMLGNGGKVKATGTPRHVLTEDRLREVYAIHAQVEWSDDEPPRVTPLAALTSLGGVKR</sequence>
<evidence type="ECO:0000313" key="5">
    <source>
        <dbReference type="Proteomes" id="UP000646745"/>
    </source>
</evidence>
<dbReference type="RefSeq" id="WP_189443728.1">
    <property type="nucleotide sequence ID" value="NZ_BMZI01000002.1"/>
</dbReference>
<keyword evidence="1" id="KW-0547">Nucleotide-binding</keyword>